<dbReference type="EMBL" id="BSYO01000027">
    <property type="protein sequence ID" value="GMH24032.1"/>
    <property type="molecule type" value="Genomic_DNA"/>
</dbReference>
<dbReference type="Proteomes" id="UP001279734">
    <property type="component" value="Unassembled WGS sequence"/>
</dbReference>
<dbReference type="GO" id="GO:0003700">
    <property type="term" value="F:DNA-binding transcription factor activity"/>
    <property type="evidence" value="ECO:0007669"/>
    <property type="project" value="InterPro"/>
</dbReference>
<dbReference type="SUPFAM" id="SSF46689">
    <property type="entry name" value="Homeodomain-like"/>
    <property type="match status" value="1"/>
</dbReference>
<name>A0AAD3T8P5_NEPGR</name>
<dbReference type="Gene3D" id="1.10.10.60">
    <property type="entry name" value="Homeodomain-like"/>
    <property type="match status" value="1"/>
</dbReference>
<protein>
    <submittedName>
        <fullName evidence="4">Uncharacterized protein</fullName>
    </submittedName>
</protein>
<evidence type="ECO:0000313" key="4">
    <source>
        <dbReference type="EMBL" id="GMH24032.1"/>
    </source>
</evidence>
<evidence type="ECO:0000256" key="2">
    <source>
        <dbReference type="ARBA" id="ARBA00023163"/>
    </source>
</evidence>
<keyword evidence="3" id="KW-0539">Nucleus</keyword>
<evidence type="ECO:0000256" key="3">
    <source>
        <dbReference type="ARBA" id="ARBA00023242"/>
    </source>
</evidence>
<proteinExistence type="predicted"/>
<reference evidence="4" key="1">
    <citation type="submission" date="2023-05" db="EMBL/GenBank/DDBJ databases">
        <title>Nepenthes gracilis genome sequencing.</title>
        <authorList>
            <person name="Fukushima K."/>
        </authorList>
    </citation>
    <scope>NUCLEOTIDE SEQUENCE</scope>
    <source>
        <strain evidence="4">SING2019-196</strain>
    </source>
</reference>
<keyword evidence="2" id="KW-0804">Transcription</keyword>
<comment type="caution">
    <text evidence="4">The sequence shown here is derived from an EMBL/GenBank/DDBJ whole genome shotgun (WGS) entry which is preliminary data.</text>
</comment>
<dbReference type="AlphaFoldDB" id="A0AAD3T8P5"/>
<dbReference type="InterPro" id="IPR009057">
    <property type="entry name" value="Homeodomain-like_sf"/>
</dbReference>
<keyword evidence="1" id="KW-0805">Transcription regulation</keyword>
<accession>A0AAD3T8P5</accession>
<evidence type="ECO:0000313" key="5">
    <source>
        <dbReference type="Proteomes" id="UP001279734"/>
    </source>
</evidence>
<evidence type="ECO:0000256" key="1">
    <source>
        <dbReference type="ARBA" id="ARBA00023015"/>
    </source>
</evidence>
<organism evidence="4 5">
    <name type="scientific">Nepenthes gracilis</name>
    <name type="common">Slender pitcher plant</name>
    <dbReference type="NCBI Taxonomy" id="150966"/>
    <lineage>
        <taxon>Eukaryota</taxon>
        <taxon>Viridiplantae</taxon>
        <taxon>Streptophyta</taxon>
        <taxon>Embryophyta</taxon>
        <taxon>Tracheophyta</taxon>
        <taxon>Spermatophyta</taxon>
        <taxon>Magnoliopsida</taxon>
        <taxon>eudicotyledons</taxon>
        <taxon>Gunneridae</taxon>
        <taxon>Pentapetalae</taxon>
        <taxon>Caryophyllales</taxon>
        <taxon>Nepenthaceae</taxon>
        <taxon>Nepenthes</taxon>
    </lineage>
</organism>
<gene>
    <name evidence="4" type="ORF">Nepgr_025875</name>
</gene>
<sequence length="109" mass="12569">MASSSYSSSSSWTVSQNKLFEDALALHDKDTPDRWQKINRKQLVHHDQQEKAIPVLTERLKPPIMFSYAQYAEQAFADYRKKACLLFKSKELLLDIFSDSRGYIPVISA</sequence>
<dbReference type="PANTHER" id="PTHR43952:SF75">
    <property type="entry name" value="PROTEIN RADIALIS-LIKE 6"/>
    <property type="match status" value="1"/>
</dbReference>
<dbReference type="InterPro" id="IPR044636">
    <property type="entry name" value="RADIALIS-like"/>
</dbReference>
<keyword evidence="5" id="KW-1185">Reference proteome</keyword>
<dbReference type="PANTHER" id="PTHR43952">
    <property type="entry name" value="MYB FAMILY TRANSCRIPTION FACTOR-RELATED"/>
    <property type="match status" value="1"/>
</dbReference>